<feature type="transmembrane region" description="Helical" evidence="6">
    <location>
        <begin position="163"/>
        <end position="181"/>
    </location>
</feature>
<keyword evidence="5 6" id="KW-0472">Membrane</keyword>
<dbReference type="GO" id="GO:0016020">
    <property type="term" value="C:membrane"/>
    <property type="evidence" value="ECO:0007669"/>
    <property type="project" value="UniProtKB-SubCell"/>
</dbReference>
<evidence type="ECO:0000256" key="5">
    <source>
        <dbReference type="ARBA" id="ARBA00023136"/>
    </source>
</evidence>
<sequence>MQVEEQQHKSNFSLLTRVQSVCAGAIYQGYAMSEMLFTGAYILSMNGINIYDDDLPDKPESVKARYMTLLIGPIICVSGFLISYFTPLFTTKFERRQCMIISDLIFLLATALTQIESLYVFMIARLLMGITCGIDLMITPLYIREVSPDNMASKTGSLFQANVFVGVIVGFLTSIPMQSFASNDQEIGNNWRFVFAFPAFFSIWRLVVLKFFYKVDTPYYYYRNNNLDKGREALEQIFKPKYILQLEQQYLAPGSIDIQEIKTTQQLTLNQNVEAVNANYNSVLSEEIKIIEDYDQSYKNRLKVGLVVNFCSQMTGCTAMIGLSPVIVGLITSDYEIQRCIILGSYIFLLLVATLGVAFNRRLARKKYIVGGFLVCSIFQFAIALISSFTTTLSQNYTLQFVFLLFVFLFYASYSFSVGHVVVILTSDILKDRGFHYSIMANWLGLLISFCLLVNPYQYINHIIYGSFAFIGFLFSTKYIIETKWLTFSNIQELYKDIQKNQHEQLYKKQTSQKIEIKQKLISNQEINY</sequence>
<organism evidence="8 9">
    <name type="scientific">Tetrahymena thermophila (strain SB210)</name>
    <dbReference type="NCBI Taxonomy" id="312017"/>
    <lineage>
        <taxon>Eukaryota</taxon>
        <taxon>Sar</taxon>
        <taxon>Alveolata</taxon>
        <taxon>Ciliophora</taxon>
        <taxon>Intramacronucleata</taxon>
        <taxon>Oligohymenophorea</taxon>
        <taxon>Hymenostomatida</taxon>
        <taxon>Tetrahymenina</taxon>
        <taxon>Tetrahymenidae</taxon>
        <taxon>Tetrahymena</taxon>
    </lineage>
</organism>
<keyword evidence="4 6" id="KW-1133">Transmembrane helix</keyword>
<evidence type="ECO:0000259" key="7">
    <source>
        <dbReference type="PROSITE" id="PS50850"/>
    </source>
</evidence>
<dbReference type="STRING" id="312017.Q22B17"/>
<feature type="transmembrane region" description="Helical" evidence="6">
    <location>
        <begin position="98"/>
        <end position="115"/>
    </location>
</feature>
<dbReference type="PANTHER" id="PTHR48022">
    <property type="entry name" value="PLASTIDIC GLUCOSE TRANSPORTER 4"/>
    <property type="match status" value="1"/>
</dbReference>
<dbReference type="GO" id="GO:0005351">
    <property type="term" value="F:carbohydrate:proton symporter activity"/>
    <property type="evidence" value="ECO:0007669"/>
    <property type="project" value="TreeGrafter"/>
</dbReference>
<dbReference type="AlphaFoldDB" id="Q22B17"/>
<dbReference type="eggNOG" id="KOG0569">
    <property type="taxonomic scope" value="Eukaryota"/>
</dbReference>
<dbReference type="InterPro" id="IPR036259">
    <property type="entry name" value="MFS_trans_sf"/>
</dbReference>
<dbReference type="PANTHER" id="PTHR48022:SF2">
    <property type="entry name" value="PLASTIDIC GLUCOSE TRANSPORTER 4"/>
    <property type="match status" value="1"/>
</dbReference>
<dbReference type="InParanoid" id="Q22B17"/>
<feature type="domain" description="Major facilitator superfamily (MFS) profile" evidence="7">
    <location>
        <begin position="32"/>
        <end position="484"/>
    </location>
</feature>
<dbReference type="InterPro" id="IPR050360">
    <property type="entry name" value="MFS_Sugar_Transporters"/>
</dbReference>
<feature type="transmembrane region" description="Helical" evidence="6">
    <location>
        <begin position="437"/>
        <end position="457"/>
    </location>
</feature>
<reference evidence="9" key="1">
    <citation type="journal article" date="2006" name="PLoS Biol.">
        <title>Macronuclear genome sequence of the ciliate Tetrahymena thermophila, a model eukaryote.</title>
        <authorList>
            <person name="Eisen J.A."/>
            <person name="Coyne R.S."/>
            <person name="Wu M."/>
            <person name="Wu D."/>
            <person name="Thiagarajan M."/>
            <person name="Wortman J.R."/>
            <person name="Badger J.H."/>
            <person name="Ren Q."/>
            <person name="Amedeo P."/>
            <person name="Jones K.M."/>
            <person name="Tallon L.J."/>
            <person name="Delcher A.L."/>
            <person name="Salzberg S.L."/>
            <person name="Silva J.C."/>
            <person name="Haas B.J."/>
            <person name="Majoros W.H."/>
            <person name="Farzad M."/>
            <person name="Carlton J.M."/>
            <person name="Smith R.K. Jr."/>
            <person name="Garg J."/>
            <person name="Pearlman R.E."/>
            <person name="Karrer K.M."/>
            <person name="Sun L."/>
            <person name="Manning G."/>
            <person name="Elde N.C."/>
            <person name="Turkewitz A.P."/>
            <person name="Asai D.J."/>
            <person name="Wilkes D.E."/>
            <person name="Wang Y."/>
            <person name="Cai H."/>
            <person name="Collins K."/>
            <person name="Stewart B.A."/>
            <person name="Lee S.R."/>
            <person name="Wilamowska K."/>
            <person name="Weinberg Z."/>
            <person name="Ruzzo W.L."/>
            <person name="Wloga D."/>
            <person name="Gaertig J."/>
            <person name="Frankel J."/>
            <person name="Tsao C.-C."/>
            <person name="Gorovsky M.A."/>
            <person name="Keeling P.J."/>
            <person name="Waller R.F."/>
            <person name="Patron N.J."/>
            <person name="Cherry J.M."/>
            <person name="Stover N.A."/>
            <person name="Krieger C.J."/>
            <person name="del Toro C."/>
            <person name="Ryder H.F."/>
            <person name="Williamson S.C."/>
            <person name="Barbeau R.A."/>
            <person name="Hamilton E.P."/>
            <person name="Orias E."/>
        </authorList>
    </citation>
    <scope>NUCLEOTIDE SEQUENCE [LARGE SCALE GENOMIC DNA]</scope>
    <source>
        <strain evidence="9">SB210</strain>
    </source>
</reference>
<dbReference type="Proteomes" id="UP000009168">
    <property type="component" value="Unassembled WGS sequence"/>
</dbReference>
<dbReference type="Gene3D" id="1.20.1250.20">
    <property type="entry name" value="MFS general substrate transporter like domains"/>
    <property type="match status" value="1"/>
</dbReference>
<feature type="transmembrane region" description="Helical" evidence="6">
    <location>
        <begin position="64"/>
        <end position="86"/>
    </location>
</feature>
<dbReference type="RefSeq" id="XP_001030154.1">
    <property type="nucleotide sequence ID" value="XM_001030154.1"/>
</dbReference>
<feature type="transmembrane region" description="Helical" evidence="6">
    <location>
        <begin position="193"/>
        <end position="213"/>
    </location>
</feature>
<feature type="transmembrane region" description="Helical" evidence="6">
    <location>
        <begin position="337"/>
        <end position="359"/>
    </location>
</feature>
<evidence type="ECO:0000313" key="9">
    <source>
        <dbReference type="Proteomes" id="UP000009168"/>
    </source>
</evidence>
<comment type="subcellular location">
    <subcellularLocation>
        <location evidence="1">Membrane</location>
        <topology evidence="1">Multi-pass membrane protein</topology>
    </subcellularLocation>
</comment>
<feature type="transmembrane region" description="Helical" evidence="6">
    <location>
        <begin position="401"/>
        <end position="425"/>
    </location>
</feature>
<gene>
    <name evidence="8" type="ORF">TTHERM_01125260</name>
</gene>
<dbReference type="OrthoDB" id="6612291at2759"/>
<evidence type="ECO:0000313" key="8">
    <source>
        <dbReference type="EMBL" id="EAR82491.1"/>
    </source>
</evidence>
<dbReference type="EMBL" id="GG662450">
    <property type="protein sequence ID" value="EAR82491.1"/>
    <property type="molecule type" value="Genomic_DNA"/>
</dbReference>
<evidence type="ECO:0000256" key="1">
    <source>
        <dbReference type="ARBA" id="ARBA00004141"/>
    </source>
</evidence>
<protein>
    <submittedName>
        <fullName evidence="8">MFS transporter</fullName>
    </submittedName>
</protein>
<dbReference type="GeneID" id="7840126"/>
<feature type="transmembrane region" description="Helical" evidence="6">
    <location>
        <begin position="368"/>
        <end position="389"/>
    </location>
</feature>
<feature type="transmembrane region" description="Helical" evidence="6">
    <location>
        <begin position="463"/>
        <end position="481"/>
    </location>
</feature>
<feature type="transmembrane region" description="Helical" evidence="6">
    <location>
        <begin position="121"/>
        <end position="143"/>
    </location>
</feature>
<dbReference type="SUPFAM" id="SSF103473">
    <property type="entry name" value="MFS general substrate transporter"/>
    <property type="match status" value="1"/>
</dbReference>
<feature type="transmembrane region" description="Helical" evidence="6">
    <location>
        <begin position="21"/>
        <end position="44"/>
    </location>
</feature>
<dbReference type="InterPro" id="IPR020846">
    <property type="entry name" value="MFS_dom"/>
</dbReference>
<dbReference type="KEGG" id="tet:TTHERM_01125260"/>
<keyword evidence="3 6" id="KW-0812">Transmembrane</keyword>
<dbReference type="HOGENOM" id="CLU_001265_30_5_1"/>
<name>Q22B17_TETTS</name>
<keyword evidence="9" id="KW-1185">Reference proteome</keyword>
<dbReference type="InterPro" id="IPR005828">
    <property type="entry name" value="MFS_sugar_transport-like"/>
</dbReference>
<proteinExistence type="inferred from homology"/>
<comment type="similarity">
    <text evidence="2">Belongs to the major facilitator superfamily. Sugar transporter (TC 2.A.1.1) family.</text>
</comment>
<dbReference type="Pfam" id="PF00083">
    <property type="entry name" value="Sugar_tr"/>
    <property type="match status" value="1"/>
</dbReference>
<evidence type="ECO:0000256" key="4">
    <source>
        <dbReference type="ARBA" id="ARBA00022989"/>
    </source>
</evidence>
<evidence type="ECO:0000256" key="3">
    <source>
        <dbReference type="ARBA" id="ARBA00022692"/>
    </source>
</evidence>
<accession>Q22B17</accession>
<feature type="transmembrane region" description="Helical" evidence="6">
    <location>
        <begin position="306"/>
        <end position="331"/>
    </location>
</feature>
<dbReference type="PROSITE" id="PS50850">
    <property type="entry name" value="MFS"/>
    <property type="match status" value="1"/>
</dbReference>
<evidence type="ECO:0000256" key="6">
    <source>
        <dbReference type="SAM" id="Phobius"/>
    </source>
</evidence>
<evidence type="ECO:0000256" key="2">
    <source>
        <dbReference type="ARBA" id="ARBA00010992"/>
    </source>
</evidence>